<reference evidence="13 14" key="1">
    <citation type="submission" date="2020-07" db="EMBL/GenBank/DDBJ databases">
        <title>Halieaceae bacterium, F7430, whole genome shotgun sequencing project.</title>
        <authorList>
            <person name="Jiang S."/>
            <person name="Liu Z.W."/>
            <person name="Du Z.J."/>
        </authorList>
    </citation>
    <scope>NUCLEOTIDE SEQUENCE [LARGE SCALE GENOMIC DNA]</scope>
    <source>
        <strain evidence="13 14">F7430</strain>
    </source>
</reference>
<dbReference type="PIRSF" id="PIRSF005572">
    <property type="entry name" value="NifS"/>
    <property type="match status" value="1"/>
</dbReference>
<keyword evidence="10" id="KW-0963">Cytoplasm</keyword>
<dbReference type="InterPro" id="IPR016454">
    <property type="entry name" value="Cysteine_dSase"/>
</dbReference>
<comment type="caution">
    <text evidence="13">The sequence shown here is derived from an EMBL/GenBank/DDBJ whole genome shotgun (WGS) entry which is preliminary data.</text>
</comment>
<dbReference type="GO" id="GO:1990221">
    <property type="term" value="C:L-cysteine desulfurase complex"/>
    <property type="evidence" value="ECO:0007669"/>
    <property type="project" value="UniProtKB-ARBA"/>
</dbReference>
<comment type="pathway">
    <text evidence="10">Cofactor biosynthesis; iron-sulfur cluster biosynthesis.</text>
</comment>
<comment type="similarity">
    <text evidence="2 10">Belongs to the class-V pyridoxal-phosphate-dependent aminotransferase family. NifS/IscS subfamily.</text>
</comment>
<dbReference type="GO" id="GO:0030170">
    <property type="term" value="F:pyridoxal phosphate binding"/>
    <property type="evidence" value="ECO:0007669"/>
    <property type="project" value="UniProtKB-UniRule"/>
</dbReference>
<evidence type="ECO:0000256" key="10">
    <source>
        <dbReference type="HAMAP-Rule" id="MF_00331"/>
    </source>
</evidence>
<evidence type="ECO:0000256" key="8">
    <source>
        <dbReference type="ARBA" id="ARBA00023014"/>
    </source>
</evidence>
<dbReference type="InterPro" id="IPR015421">
    <property type="entry name" value="PyrdxlP-dep_Trfase_major"/>
</dbReference>
<comment type="subunit">
    <text evidence="10">Homodimer. Forms a heterotetramer with IscU, interacts with other sulfur acceptors.</text>
</comment>
<dbReference type="SUPFAM" id="SSF53383">
    <property type="entry name" value="PLP-dependent transferases"/>
    <property type="match status" value="1"/>
</dbReference>
<dbReference type="Pfam" id="PF00266">
    <property type="entry name" value="Aminotran_5"/>
    <property type="match status" value="1"/>
</dbReference>
<keyword evidence="14" id="KW-1185">Reference proteome</keyword>
<dbReference type="Gene3D" id="3.90.1150.10">
    <property type="entry name" value="Aspartate Aminotransferase, domain 1"/>
    <property type="match status" value="1"/>
</dbReference>
<dbReference type="Proteomes" id="UP000539350">
    <property type="component" value="Unassembled WGS sequence"/>
</dbReference>
<dbReference type="GO" id="GO:0044571">
    <property type="term" value="P:[2Fe-2S] cluster assembly"/>
    <property type="evidence" value="ECO:0007669"/>
    <property type="project" value="UniProtKB-UniRule"/>
</dbReference>
<feature type="binding site" evidence="10">
    <location>
        <begin position="75"/>
        <end position="76"/>
    </location>
    <ligand>
        <name>pyridoxal 5'-phosphate</name>
        <dbReference type="ChEBI" id="CHEBI:597326"/>
    </ligand>
</feature>
<dbReference type="RefSeq" id="WP_182170122.1">
    <property type="nucleotide sequence ID" value="NZ_JACFXU010000013.1"/>
</dbReference>
<dbReference type="GO" id="GO:0046872">
    <property type="term" value="F:metal ion binding"/>
    <property type="evidence" value="ECO:0007669"/>
    <property type="project" value="UniProtKB-KW"/>
</dbReference>
<dbReference type="GO" id="GO:0051537">
    <property type="term" value="F:2 iron, 2 sulfur cluster binding"/>
    <property type="evidence" value="ECO:0007669"/>
    <property type="project" value="UniProtKB-UniRule"/>
</dbReference>
<feature type="binding site" description="via persulfide group" evidence="10">
    <location>
        <position position="328"/>
    </location>
    <ligand>
        <name>[2Fe-2S] cluster</name>
        <dbReference type="ChEBI" id="CHEBI:190135"/>
        <note>ligand shared with IscU</note>
    </ligand>
</feature>
<keyword evidence="3 10" id="KW-0808">Transferase</keyword>
<dbReference type="FunFam" id="3.40.640.10:FF:000003">
    <property type="entry name" value="Cysteine desulfurase IscS"/>
    <property type="match status" value="1"/>
</dbReference>
<evidence type="ECO:0000256" key="11">
    <source>
        <dbReference type="RuleBase" id="RU004504"/>
    </source>
</evidence>
<name>A0A7W2YJU9_9GAMM</name>
<evidence type="ECO:0000256" key="4">
    <source>
        <dbReference type="ARBA" id="ARBA00022714"/>
    </source>
</evidence>
<keyword evidence="5 10" id="KW-0479">Metal-binding</keyword>
<feature type="modified residue" description="N6-(pyridoxal phosphate)lysine" evidence="10">
    <location>
        <position position="206"/>
    </location>
</feature>
<dbReference type="UniPathway" id="UPA00266"/>
<feature type="active site" description="Cysteine persulfide intermediate" evidence="10">
    <location>
        <position position="328"/>
    </location>
</feature>
<comment type="cofactor">
    <cofactor evidence="1 10 11">
        <name>pyridoxal 5'-phosphate</name>
        <dbReference type="ChEBI" id="CHEBI:597326"/>
    </cofactor>
</comment>
<evidence type="ECO:0000313" key="13">
    <source>
        <dbReference type="EMBL" id="MBA6412668.1"/>
    </source>
</evidence>
<dbReference type="InterPro" id="IPR000192">
    <property type="entry name" value="Aminotrans_V_dom"/>
</dbReference>
<dbReference type="GO" id="GO:0031071">
    <property type="term" value="F:cysteine desulfurase activity"/>
    <property type="evidence" value="ECO:0007669"/>
    <property type="project" value="UniProtKB-UniRule"/>
</dbReference>
<evidence type="ECO:0000256" key="9">
    <source>
        <dbReference type="ARBA" id="ARBA00050776"/>
    </source>
</evidence>
<proteinExistence type="inferred from homology"/>
<dbReference type="PANTHER" id="PTHR11601:SF34">
    <property type="entry name" value="CYSTEINE DESULFURASE"/>
    <property type="match status" value="1"/>
</dbReference>
<organism evidence="13 14">
    <name type="scientific">Sediminihaliea albiluteola</name>
    <dbReference type="NCBI Taxonomy" id="2758564"/>
    <lineage>
        <taxon>Bacteria</taxon>
        <taxon>Pseudomonadati</taxon>
        <taxon>Pseudomonadota</taxon>
        <taxon>Gammaproteobacteria</taxon>
        <taxon>Cellvibrionales</taxon>
        <taxon>Halieaceae</taxon>
        <taxon>Sediminihaliea</taxon>
    </lineage>
</organism>
<evidence type="ECO:0000256" key="1">
    <source>
        <dbReference type="ARBA" id="ARBA00001933"/>
    </source>
</evidence>
<evidence type="ECO:0000256" key="3">
    <source>
        <dbReference type="ARBA" id="ARBA00022679"/>
    </source>
</evidence>
<comment type="catalytic activity">
    <reaction evidence="9 10">
        <text>(sulfur carrier)-H + L-cysteine = (sulfur carrier)-SH + L-alanine</text>
        <dbReference type="Rhea" id="RHEA:43892"/>
        <dbReference type="Rhea" id="RHEA-COMP:14737"/>
        <dbReference type="Rhea" id="RHEA-COMP:14739"/>
        <dbReference type="ChEBI" id="CHEBI:29917"/>
        <dbReference type="ChEBI" id="CHEBI:35235"/>
        <dbReference type="ChEBI" id="CHEBI:57972"/>
        <dbReference type="ChEBI" id="CHEBI:64428"/>
        <dbReference type="EC" id="2.8.1.7"/>
    </reaction>
</comment>
<keyword evidence="4 10" id="KW-0001">2Fe-2S</keyword>
<evidence type="ECO:0000256" key="2">
    <source>
        <dbReference type="ARBA" id="ARBA00006490"/>
    </source>
</evidence>
<feature type="binding site" evidence="10">
    <location>
        <position position="155"/>
    </location>
    <ligand>
        <name>pyridoxal 5'-phosphate</name>
        <dbReference type="ChEBI" id="CHEBI:597326"/>
    </ligand>
</feature>
<feature type="binding site" evidence="10">
    <location>
        <position position="243"/>
    </location>
    <ligand>
        <name>pyridoxal 5'-phosphate</name>
        <dbReference type="ChEBI" id="CHEBI:597326"/>
    </ligand>
</feature>
<dbReference type="PROSITE" id="PS00595">
    <property type="entry name" value="AA_TRANSFER_CLASS_5"/>
    <property type="match status" value="1"/>
</dbReference>
<feature type="binding site" evidence="10">
    <location>
        <position position="183"/>
    </location>
    <ligand>
        <name>pyridoxal 5'-phosphate</name>
        <dbReference type="ChEBI" id="CHEBI:597326"/>
    </ligand>
</feature>
<dbReference type="InterPro" id="IPR015424">
    <property type="entry name" value="PyrdxlP-dep_Trfase"/>
</dbReference>
<feature type="binding site" evidence="10">
    <location>
        <begin position="203"/>
        <end position="205"/>
    </location>
    <ligand>
        <name>pyridoxal 5'-phosphate</name>
        <dbReference type="ChEBI" id="CHEBI:597326"/>
    </ligand>
</feature>
<sequence length="397" mass="42752">MSGPIYLDYLATTPVDPRVAEKMCQCLTIDGNFGNPASRSHMFGWRAEAAVEEARRQVADLIGADPREIVWTSGATESNNLAIKGAAHFYRERGQHIVTSSIEHKAVLDTCAQLESEGFEVTYLAPSATGLIAPEAVAAALRPDTVLVSIMHANNEIGTINDIAAIAEITRQAGVLLHVDAAQSAGKIDIDLARWPVDLLSMSAHKMYGPKGMGALYVRRNPAVRLQAQIHGGGHERGMRSGTLATHQIVGMGEAAAIARQEMAAEAERIRELRDTFWQALEDVPELLVNGGGAERLPGAINIAFSYVEGESLLMALKDLAISSGSACTSASLEPSYVLRALGLDDATAHSSLRFSFGRFSSLDEAQRAAELLRKTVSQLRQRNPRWQQRNAADGAT</sequence>
<dbReference type="Gene3D" id="3.40.640.10">
    <property type="entry name" value="Type I PLP-dependent aspartate aminotransferase-like (Major domain)"/>
    <property type="match status" value="1"/>
</dbReference>
<protein>
    <recommendedName>
        <fullName evidence="10">Cysteine desulfurase IscS</fullName>
        <ecNumber evidence="10">2.8.1.7</ecNumber>
    </recommendedName>
</protein>
<dbReference type="EMBL" id="JACFXU010000013">
    <property type="protein sequence ID" value="MBA6412668.1"/>
    <property type="molecule type" value="Genomic_DNA"/>
</dbReference>
<dbReference type="InterPro" id="IPR010240">
    <property type="entry name" value="Cys_deSase_IscS"/>
</dbReference>
<comment type="function">
    <text evidence="10">Master enzyme that delivers sulfur to a number of partners involved in Fe-S cluster assembly, tRNA modification or cofactor biosynthesis. Catalyzes the removal of elemental sulfur atoms from cysteine to produce alanine. Functions as a sulfur delivery protein for Fe-S cluster synthesis onto IscU, an Fe-S scaffold assembly protein, as well as other S acceptor proteins.</text>
</comment>
<accession>A0A7W2YJU9</accession>
<dbReference type="InterPro" id="IPR020578">
    <property type="entry name" value="Aminotrans_V_PyrdxlP_BS"/>
</dbReference>
<dbReference type="AlphaFoldDB" id="A0A7W2YJU9"/>
<evidence type="ECO:0000313" key="14">
    <source>
        <dbReference type="Proteomes" id="UP000539350"/>
    </source>
</evidence>
<evidence type="ECO:0000259" key="12">
    <source>
        <dbReference type="Pfam" id="PF00266"/>
    </source>
</evidence>
<feature type="domain" description="Aminotransferase class V" evidence="12">
    <location>
        <begin position="5"/>
        <end position="367"/>
    </location>
</feature>
<dbReference type="PANTHER" id="PTHR11601">
    <property type="entry name" value="CYSTEINE DESULFURYLASE FAMILY MEMBER"/>
    <property type="match status" value="1"/>
</dbReference>
<keyword evidence="7 10" id="KW-0408">Iron</keyword>
<evidence type="ECO:0000256" key="7">
    <source>
        <dbReference type="ARBA" id="ARBA00023004"/>
    </source>
</evidence>
<dbReference type="EC" id="2.8.1.7" evidence="10"/>
<dbReference type="HAMAP" id="MF_00331">
    <property type="entry name" value="Cys_desulf_IscS"/>
    <property type="match status" value="1"/>
</dbReference>
<gene>
    <name evidence="10" type="primary">iscS</name>
    <name evidence="13" type="ORF">H2508_06030</name>
</gene>
<keyword evidence="8 10" id="KW-0411">Iron-sulfur</keyword>
<dbReference type="InterPro" id="IPR015422">
    <property type="entry name" value="PyrdxlP-dep_Trfase_small"/>
</dbReference>
<dbReference type="NCBIfam" id="NF010611">
    <property type="entry name" value="PRK14012.1"/>
    <property type="match status" value="1"/>
</dbReference>
<evidence type="ECO:0000256" key="6">
    <source>
        <dbReference type="ARBA" id="ARBA00022898"/>
    </source>
</evidence>
<comment type="subcellular location">
    <subcellularLocation>
        <location evidence="10">Cytoplasm</location>
    </subcellularLocation>
</comment>
<keyword evidence="6 10" id="KW-0663">Pyridoxal phosphate</keyword>
<evidence type="ECO:0000256" key="5">
    <source>
        <dbReference type="ARBA" id="ARBA00022723"/>
    </source>
</evidence>